<feature type="transmembrane region" description="Helical" evidence="6">
    <location>
        <begin position="149"/>
        <end position="170"/>
    </location>
</feature>
<dbReference type="InterPro" id="IPR005829">
    <property type="entry name" value="Sugar_transporter_CS"/>
</dbReference>
<comment type="subcellular location">
    <subcellularLocation>
        <location evidence="1">Membrane</location>
        <topology evidence="1">Multi-pass membrane protein</topology>
    </subcellularLocation>
</comment>
<evidence type="ECO:0000256" key="5">
    <source>
        <dbReference type="ARBA" id="ARBA00023180"/>
    </source>
</evidence>
<feature type="transmembrane region" description="Helical" evidence="6">
    <location>
        <begin position="125"/>
        <end position="143"/>
    </location>
</feature>
<evidence type="ECO:0000313" key="12">
    <source>
        <dbReference type="RefSeq" id="XP_024941941.1"/>
    </source>
</evidence>
<keyword evidence="8" id="KW-1185">Reference proteome</keyword>
<feature type="transmembrane region" description="Helical" evidence="6">
    <location>
        <begin position="54"/>
        <end position="76"/>
    </location>
</feature>
<evidence type="ECO:0000313" key="10">
    <source>
        <dbReference type="RefSeq" id="XP_024941939.1"/>
    </source>
</evidence>
<name>A0AAJ7RKD6_CEPCN</name>
<feature type="transmembrane region" description="Helical" evidence="6">
    <location>
        <begin position="96"/>
        <end position="113"/>
    </location>
</feature>
<reference evidence="9 10" key="1">
    <citation type="submission" date="2025-04" db="UniProtKB">
        <authorList>
            <consortium name="RefSeq"/>
        </authorList>
    </citation>
    <scope>IDENTIFICATION</scope>
</reference>
<dbReference type="AlphaFoldDB" id="A0AAJ7RKD6"/>
<feature type="transmembrane region" description="Helical" evidence="6">
    <location>
        <begin position="182"/>
        <end position="203"/>
    </location>
</feature>
<feature type="transmembrane region" description="Helical" evidence="6">
    <location>
        <begin position="209"/>
        <end position="227"/>
    </location>
</feature>
<dbReference type="Gene3D" id="1.20.1250.20">
    <property type="entry name" value="MFS general substrate transporter like domains"/>
    <property type="match status" value="1"/>
</dbReference>
<gene>
    <name evidence="9 10 11 12" type="primary">LOC107268877</name>
</gene>
<dbReference type="Pfam" id="PF00083">
    <property type="entry name" value="Sugar_tr"/>
    <property type="match status" value="1"/>
</dbReference>
<sequence>MNCNEDNQQESDRFFKEFNDQLQKETNETGIFLPAMIKNRTTLKPTFKDAIPQIIASCIIHCIVIQGGINMAYSTVLNNGLQKAEGKLRISKDQESWIASLVTISLPIGSLLTGPLMDKFGRKSICLLTCIPASISWILILLSNSISTIYAGRVIAGASAGLSTVGLVYVSEITHPQLRAMLLCLNSVFVSLGILITCCLAVWLRWDTMAAVFLVLNCCVFLALFIVPESPYWLMCFSNGMLNENSTGRAEKSLKWLNRREIIYEQEYARIKEISSTRVMNAESSKTLLQSINLFYKELMLPTVYKPMCILFFLLLLQQLSGAYVVIFYAISVFKEIGGTFGAGLDAYGALVMLGVIRFIMSILTAYFSKRYGRRVLCISSGLGMTFSMFFSAMYMYLTSSCDENGTVKQTMANQKWLLLVIVLFYVCTSSLGFVVIPWTLIGELLPISVRGTGSGLMVSLAYIMMFGVIKSYPYAIEGMGGQGIFFFFSFTSLLGTSFVYFFLPETLGRTFTEIEQYFTTNRKTRSC</sequence>
<dbReference type="InterPro" id="IPR020846">
    <property type="entry name" value="MFS_dom"/>
</dbReference>
<feature type="transmembrane region" description="Helical" evidence="6">
    <location>
        <begin position="454"/>
        <end position="473"/>
    </location>
</feature>
<evidence type="ECO:0000256" key="6">
    <source>
        <dbReference type="SAM" id="Phobius"/>
    </source>
</evidence>
<evidence type="ECO:0000313" key="8">
    <source>
        <dbReference type="Proteomes" id="UP000694920"/>
    </source>
</evidence>
<dbReference type="PROSITE" id="PS00216">
    <property type="entry name" value="SUGAR_TRANSPORT_1"/>
    <property type="match status" value="1"/>
</dbReference>
<dbReference type="RefSeq" id="XP_024941940.1">
    <property type="nucleotide sequence ID" value="XM_025086172.1"/>
</dbReference>
<evidence type="ECO:0000259" key="7">
    <source>
        <dbReference type="PROSITE" id="PS50850"/>
    </source>
</evidence>
<dbReference type="RefSeq" id="XP_015597575.1">
    <property type="nucleotide sequence ID" value="XM_015742089.2"/>
</dbReference>
<dbReference type="Proteomes" id="UP000694920">
    <property type="component" value="Unplaced"/>
</dbReference>
<dbReference type="GO" id="GO:0022857">
    <property type="term" value="F:transmembrane transporter activity"/>
    <property type="evidence" value="ECO:0007669"/>
    <property type="project" value="InterPro"/>
</dbReference>
<feature type="domain" description="Major facilitator superfamily (MFS) profile" evidence="7">
    <location>
        <begin position="59"/>
        <end position="508"/>
    </location>
</feature>
<feature type="transmembrane region" description="Helical" evidence="6">
    <location>
        <begin position="376"/>
        <end position="397"/>
    </location>
</feature>
<evidence type="ECO:0000256" key="2">
    <source>
        <dbReference type="ARBA" id="ARBA00022692"/>
    </source>
</evidence>
<dbReference type="SUPFAM" id="SSF103473">
    <property type="entry name" value="MFS general substrate transporter"/>
    <property type="match status" value="1"/>
</dbReference>
<dbReference type="PANTHER" id="PTHR48021:SF32">
    <property type="entry name" value="FACILITATED TREHALOSE TRANSPORTER TRET1-2 HOMOLOG-LIKE PROTEIN"/>
    <property type="match status" value="1"/>
</dbReference>
<evidence type="ECO:0000256" key="4">
    <source>
        <dbReference type="ARBA" id="ARBA00023136"/>
    </source>
</evidence>
<feature type="transmembrane region" description="Helical" evidence="6">
    <location>
        <begin position="347"/>
        <end position="369"/>
    </location>
</feature>
<feature type="transmembrane region" description="Helical" evidence="6">
    <location>
        <begin position="417"/>
        <end position="442"/>
    </location>
</feature>
<dbReference type="RefSeq" id="XP_024941941.1">
    <property type="nucleotide sequence ID" value="XM_025086173.1"/>
</dbReference>
<dbReference type="InterPro" id="IPR036259">
    <property type="entry name" value="MFS_trans_sf"/>
</dbReference>
<evidence type="ECO:0000313" key="9">
    <source>
        <dbReference type="RefSeq" id="XP_015597575.1"/>
    </source>
</evidence>
<dbReference type="GeneID" id="107268877"/>
<keyword evidence="4 6" id="KW-0472">Membrane</keyword>
<dbReference type="InterPro" id="IPR005828">
    <property type="entry name" value="MFS_sugar_transport-like"/>
</dbReference>
<feature type="transmembrane region" description="Helical" evidence="6">
    <location>
        <begin position="485"/>
        <end position="504"/>
    </location>
</feature>
<organism evidence="8 12">
    <name type="scientific">Cephus cinctus</name>
    <name type="common">Wheat stem sawfly</name>
    <dbReference type="NCBI Taxonomy" id="211228"/>
    <lineage>
        <taxon>Eukaryota</taxon>
        <taxon>Metazoa</taxon>
        <taxon>Ecdysozoa</taxon>
        <taxon>Arthropoda</taxon>
        <taxon>Hexapoda</taxon>
        <taxon>Insecta</taxon>
        <taxon>Pterygota</taxon>
        <taxon>Neoptera</taxon>
        <taxon>Endopterygota</taxon>
        <taxon>Hymenoptera</taxon>
        <taxon>Cephoidea</taxon>
        <taxon>Cephidae</taxon>
        <taxon>Cephus</taxon>
    </lineage>
</organism>
<evidence type="ECO:0000313" key="11">
    <source>
        <dbReference type="RefSeq" id="XP_024941940.1"/>
    </source>
</evidence>
<dbReference type="InterPro" id="IPR003663">
    <property type="entry name" value="Sugar/inositol_transpt"/>
</dbReference>
<dbReference type="InterPro" id="IPR050549">
    <property type="entry name" value="MFS_Trehalose_Transporter"/>
</dbReference>
<accession>A0AAJ7RKD6</accession>
<keyword evidence="5" id="KW-0325">Glycoprotein</keyword>
<dbReference type="FunFam" id="1.20.1250.20:FF:000249">
    <property type="entry name" value="facilitated trehalose transporter Tret1"/>
    <property type="match status" value="1"/>
</dbReference>
<evidence type="ECO:0000256" key="1">
    <source>
        <dbReference type="ARBA" id="ARBA00004141"/>
    </source>
</evidence>
<keyword evidence="3 6" id="KW-1133">Transmembrane helix</keyword>
<keyword evidence="2 6" id="KW-0812">Transmembrane</keyword>
<dbReference type="GO" id="GO:0016020">
    <property type="term" value="C:membrane"/>
    <property type="evidence" value="ECO:0007669"/>
    <property type="project" value="UniProtKB-SubCell"/>
</dbReference>
<proteinExistence type="predicted"/>
<feature type="transmembrane region" description="Helical" evidence="6">
    <location>
        <begin position="309"/>
        <end position="331"/>
    </location>
</feature>
<dbReference type="KEGG" id="ccin:107268877"/>
<protein>
    <submittedName>
        <fullName evidence="9 10">Facilitated trehalose transporter Tret1-2 homolog isoform X1</fullName>
    </submittedName>
</protein>
<dbReference type="PRINTS" id="PR00171">
    <property type="entry name" value="SUGRTRNSPORT"/>
</dbReference>
<dbReference type="PROSITE" id="PS50850">
    <property type="entry name" value="MFS"/>
    <property type="match status" value="1"/>
</dbReference>
<dbReference type="PANTHER" id="PTHR48021">
    <property type="match status" value="1"/>
</dbReference>
<dbReference type="RefSeq" id="XP_024941939.1">
    <property type="nucleotide sequence ID" value="XM_025086171.1"/>
</dbReference>
<evidence type="ECO:0000256" key="3">
    <source>
        <dbReference type="ARBA" id="ARBA00022989"/>
    </source>
</evidence>